<evidence type="ECO:0000313" key="1">
    <source>
        <dbReference type="EMBL" id="KPP79137.1"/>
    </source>
</evidence>
<proteinExistence type="predicted"/>
<comment type="caution">
    <text evidence="1">The sequence shown here is derived from an EMBL/GenBank/DDBJ whole genome shotgun (WGS) entry which is preliminary data.</text>
</comment>
<organism evidence="1 2">
    <name type="scientific">Scleropages formosus</name>
    <name type="common">Asian bonytongue</name>
    <name type="synonym">Osteoglossum formosum</name>
    <dbReference type="NCBI Taxonomy" id="113540"/>
    <lineage>
        <taxon>Eukaryota</taxon>
        <taxon>Metazoa</taxon>
        <taxon>Chordata</taxon>
        <taxon>Craniata</taxon>
        <taxon>Vertebrata</taxon>
        <taxon>Euteleostomi</taxon>
        <taxon>Actinopterygii</taxon>
        <taxon>Neopterygii</taxon>
        <taxon>Teleostei</taxon>
        <taxon>Osteoglossocephala</taxon>
        <taxon>Osteoglossomorpha</taxon>
        <taxon>Osteoglossiformes</taxon>
        <taxon>Osteoglossidae</taxon>
        <taxon>Scleropages</taxon>
    </lineage>
</organism>
<protein>
    <submittedName>
        <fullName evidence="1">Uncharacterized protein</fullName>
    </submittedName>
</protein>
<dbReference type="Proteomes" id="UP000034805">
    <property type="component" value="Unassembled WGS sequence"/>
</dbReference>
<reference evidence="1 2" key="1">
    <citation type="submission" date="2015-08" db="EMBL/GenBank/DDBJ databases">
        <title>The genome of the Asian arowana (Scleropages formosus).</title>
        <authorList>
            <person name="Tan M.H."/>
            <person name="Gan H.M."/>
            <person name="Croft L.J."/>
            <person name="Austin C.M."/>
        </authorList>
    </citation>
    <scope>NUCLEOTIDE SEQUENCE [LARGE SCALE GENOMIC DNA]</scope>
    <source>
        <strain evidence="1">Aro1</strain>
    </source>
</reference>
<evidence type="ECO:0000313" key="2">
    <source>
        <dbReference type="Proteomes" id="UP000034805"/>
    </source>
</evidence>
<gene>
    <name evidence="1" type="ORF">Z043_101309</name>
</gene>
<sequence>MSERCNVLRTITAALCCFYQKSSILGAKLDTLLRRSRKASWERLFVHRGTATASLIGIRSLCSQHATWRERIAVEGPSKEACASCELPPWNLGLSAARRGATLGGNRQNVPTSTAPSCVNVGFPTVPFPGDLPGHEWQLQILSSEE</sequence>
<dbReference type="EMBL" id="JARO02000281">
    <property type="protein sequence ID" value="KPP79137.1"/>
    <property type="molecule type" value="Genomic_DNA"/>
</dbReference>
<accession>A0A0N8K2Z8</accession>
<name>A0A0N8K2Z8_SCLFO</name>
<dbReference type="AlphaFoldDB" id="A0A0N8K2Z8"/>